<sequence length="416" mass="46315">MPFVIPPPSQQDPTIDDDISSSPILVPTDILDFATSSTSTVEGGNVDVDSSSNTSATTNISLSTPFLPASVTDSNNDDDNDDPLAFLHPPLWLSTRTDSDPYRRYRLPRPPSPIHHHASSRPTSSSSSSSNTSSSSTLRMRHHRPFGLPPQRRSRWSIPAAASSSTNLAISSEETTAQEAARARRRLRAFHHRGIPTRTLRRSYRSLPYCLGDNASSFYHEGIRRSRSTTLGRLDFCVVMEDGGRYSSYYSVENILRNDDSVYCSGRSGTINILLQYCGSPYSNPIFRDKSCVISRIIIKSPEHGFTAPCKEGMFFVSHAPIDVDATSKFDHFTRRDYQEYVDKKGGPEMLDDSDPVAWFCISDNRQDVIELNDRASKYVLIKLIRAENESENIDLQHVALIGYCGARAFGSARLC</sequence>
<accession>A0A077W9G6</accession>
<proteinExistence type="predicted"/>
<gene>
    <name evidence="2" type="ORF">LRAMOSA01053</name>
</gene>
<name>A0A077W9G6_9FUNG</name>
<evidence type="ECO:0000256" key="1">
    <source>
        <dbReference type="SAM" id="MobiDB-lite"/>
    </source>
</evidence>
<feature type="compositionally biased region" description="Low complexity" evidence="1">
    <location>
        <begin position="50"/>
        <end position="64"/>
    </location>
</feature>
<feature type="compositionally biased region" description="Pro residues" evidence="1">
    <location>
        <begin position="1"/>
        <end position="10"/>
    </location>
</feature>
<feature type="region of interest" description="Disordered" evidence="1">
    <location>
        <begin position="1"/>
        <end position="22"/>
    </location>
</feature>
<feature type="compositionally biased region" description="Low complexity" evidence="1">
    <location>
        <begin position="120"/>
        <end position="137"/>
    </location>
</feature>
<feature type="region of interest" description="Disordered" evidence="1">
    <location>
        <begin position="40"/>
        <end position="155"/>
    </location>
</feature>
<organism evidence="2">
    <name type="scientific">Lichtheimia ramosa</name>
    <dbReference type="NCBI Taxonomy" id="688394"/>
    <lineage>
        <taxon>Eukaryota</taxon>
        <taxon>Fungi</taxon>
        <taxon>Fungi incertae sedis</taxon>
        <taxon>Mucoromycota</taxon>
        <taxon>Mucoromycotina</taxon>
        <taxon>Mucoromycetes</taxon>
        <taxon>Mucorales</taxon>
        <taxon>Lichtheimiaceae</taxon>
        <taxon>Lichtheimia</taxon>
    </lineage>
</organism>
<dbReference type="EMBL" id="LK023313">
    <property type="protein sequence ID" value="CDS03651.1"/>
    <property type="molecule type" value="Genomic_DNA"/>
</dbReference>
<dbReference type="OrthoDB" id="2351940at2759"/>
<dbReference type="AlphaFoldDB" id="A0A077W9G6"/>
<protein>
    <submittedName>
        <fullName evidence="2">Uncharacterized protein</fullName>
    </submittedName>
</protein>
<reference evidence="2" key="1">
    <citation type="journal article" date="2014" name="Genome Announc.">
        <title>De novo whole-genome sequence and genome annotation of Lichtheimia ramosa.</title>
        <authorList>
            <person name="Linde J."/>
            <person name="Schwartze V."/>
            <person name="Binder U."/>
            <person name="Lass-Florl C."/>
            <person name="Voigt K."/>
            <person name="Horn F."/>
        </authorList>
    </citation>
    <scope>NUCLEOTIDE SEQUENCE</scope>
    <source>
        <strain evidence="2">JMRC FSU:6197</strain>
    </source>
</reference>
<evidence type="ECO:0000313" key="2">
    <source>
        <dbReference type="EMBL" id="CDS03651.1"/>
    </source>
</evidence>